<dbReference type="EMBL" id="SNZA01000002">
    <property type="protein sequence ID" value="TDR14250.1"/>
    <property type="molecule type" value="Genomic_DNA"/>
</dbReference>
<dbReference type="RefSeq" id="WP_162847561.1">
    <property type="nucleotide sequence ID" value="NZ_SNZA01000002.1"/>
</dbReference>
<dbReference type="SMART" id="SM00448">
    <property type="entry name" value="REC"/>
    <property type="match status" value="1"/>
</dbReference>
<feature type="modified residue" description="4-aspartylphosphate" evidence="1">
    <location>
        <position position="68"/>
    </location>
</feature>
<dbReference type="PROSITE" id="PS50110">
    <property type="entry name" value="RESPONSE_REGULATORY"/>
    <property type="match status" value="1"/>
</dbReference>
<proteinExistence type="predicted"/>
<dbReference type="InterPro" id="IPR011006">
    <property type="entry name" value="CheY-like_superfamily"/>
</dbReference>
<organism evidence="3 4">
    <name type="scientific">Marinomonas communis</name>
    <dbReference type="NCBI Taxonomy" id="28254"/>
    <lineage>
        <taxon>Bacteria</taxon>
        <taxon>Pseudomonadati</taxon>
        <taxon>Pseudomonadota</taxon>
        <taxon>Gammaproteobacteria</taxon>
        <taxon>Oceanospirillales</taxon>
        <taxon>Oceanospirillaceae</taxon>
        <taxon>Marinomonas</taxon>
    </lineage>
</organism>
<keyword evidence="4" id="KW-1185">Reference proteome</keyword>
<dbReference type="Proteomes" id="UP000295729">
    <property type="component" value="Unassembled WGS sequence"/>
</dbReference>
<evidence type="ECO:0000259" key="2">
    <source>
        <dbReference type="PROSITE" id="PS50110"/>
    </source>
</evidence>
<reference evidence="3 4" key="1">
    <citation type="submission" date="2019-03" db="EMBL/GenBank/DDBJ databases">
        <title>Genomic Encyclopedia of Type Strains, Phase IV (KMG-IV): sequencing the most valuable type-strain genomes for metagenomic binning, comparative biology and taxonomic classification.</title>
        <authorList>
            <person name="Goeker M."/>
        </authorList>
    </citation>
    <scope>NUCLEOTIDE SEQUENCE [LARGE SCALE GENOMIC DNA]</scope>
    <source>
        <strain evidence="3 4">DSM 5604</strain>
    </source>
</reference>
<dbReference type="InterPro" id="IPR052893">
    <property type="entry name" value="TCS_response_regulator"/>
</dbReference>
<dbReference type="PANTHER" id="PTHR44520">
    <property type="entry name" value="RESPONSE REGULATOR RCP1-RELATED"/>
    <property type="match status" value="1"/>
</dbReference>
<protein>
    <submittedName>
        <fullName evidence="3">CheY-like chemotaxis protein</fullName>
    </submittedName>
</protein>
<dbReference type="InterPro" id="IPR001789">
    <property type="entry name" value="Sig_transdc_resp-reg_receiver"/>
</dbReference>
<gene>
    <name evidence="3" type="ORF">C8D85_1783</name>
</gene>
<dbReference type="GO" id="GO:0000160">
    <property type="term" value="P:phosphorelay signal transduction system"/>
    <property type="evidence" value="ECO:0007669"/>
    <property type="project" value="InterPro"/>
</dbReference>
<sequence length="143" mass="16590">MKSHNETLMRILMLDDDPEDAFLVRTAIKRSCLPLSFMYFQTSEAFSQYLHRTSLVSHENEVVVLLLDLNMPCKGGLEWLEELRSDSRYEGLIIVVFSTSNMAEERARSLSLGANDHLGKPDSVRELAHRLTDLYHRWIGHRR</sequence>
<keyword evidence="1" id="KW-0597">Phosphoprotein</keyword>
<dbReference type="SUPFAM" id="SSF52172">
    <property type="entry name" value="CheY-like"/>
    <property type="match status" value="1"/>
</dbReference>
<dbReference type="Gene3D" id="3.40.50.2300">
    <property type="match status" value="1"/>
</dbReference>
<accession>A0A4R6X9K6</accession>
<comment type="caution">
    <text evidence="3">The sequence shown here is derived from an EMBL/GenBank/DDBJ whole genome shotgun (WGS) entry which is preliminary data.</text>
</comment>
<feature type="domain" description="Response regulatory" evidence="2">
    <location>
        <begin position="10"/>
        <end position="135"/>
    </location>
</feature>
<dbReference type="Pfam" id="PF00072">
    <property type="entry name" value="Response_reg"/>
    <property type="match status" value="1"/>
</dbReference>
<evidence type="ECO:0000256" key="1">
    <source>
        <dbReference type="PROSITE-ProRule" id="PRU00169"/>
    </source>
</evidence>
<evidence type="ECO:0000313" key="3">
    <source>
        <dbReference type="EMBL" id="TDR14250.1"/>
    </source>
</evidence>
<dbReference type="PANTHER" id="PTHR44520:SF2">
    <property type="entry name" value="RESPONSE REGULATOR RCP1"/>
    <property type="match status" value="1"/>
</dbReference>
<dbReference type="AlphaFoldDB" id="A0A4R6X9K6"/>
<name>A0A4R6X9K6_9GAMM</name>
<evidence type="ECO:0000313" key="4">
    <source>
        <dbReference type="Proteomes" id="UP000295729"/>
    </source>
</evidence>